<comment type="caution">
    <text evidence="2">The sequence shown here is derived from an EMBL/GenBank/DDBJ whole genome shotgun (WGS) entry which is preliminary data.</text>
</comment>
<protein>
    <submittedName>
        <fullName evidence="2">Helix-turn-helix domain-containing protein</fullName>
    </submittedName>
</protein>
<dbReference type="SUPFAM" id="SSF48295">
    <property type="entry name" value="TrpR-like"/>
    <property type="match status" value="1"/>
</dbReference>
<evidence type="ECO:0000313" key="2">
    <source>
        <dbReference type="EMBL" id="MFD1694877.1"/>
    </source>
</evidence>
<organism evidence="2 3">
    <name type="scientific">Roseibium aestuarii</name>
    <dbReference type="NCBI Taxonomy" id="2600299"/>
    <lineage>
        <taxon>Bacteria</taxon>
        <taxon>Pseudomonadati</taxon>
        <taxon>Pseudomonadota</taxon>
        <taxon>Alphaproteobacteria</taxon>
        <taxon>Hyphomicrobiales</taxon>
        <taxon>Stappiaceae</taxon>
        <taxon>Roseibium</taxon>
    </lineage>
</organism>
<proteinExistence type="predicted"/>
<feature type="domain" description="Cyclic nucleotide-binding" evidence="1">
    <location>
        <begin position="69"/>
        <end position="117"/>
    </location>
</feature>
<accession>A0ABW4JSV6</accession>
<dbReference type="Gene3D" id="1.10.1750.10">
    <property type="match status" value="1"/>
</dbReference>
<reference evidence="3" key="1">
    <citation type="journal article" date="2019" name="Int. J. Syst. Evol. Microbiol.">
        <title>The Global Catalogue of Microorganisms (GCM) 10K type strain sequencing project: providing services to taxonomists for standard genome sequencing and annotation.</title>
        <authorList>
            <consortium name="The Broad Institute Genomics Platform"/>
            <consortium name="The Broad Institute Genome Sequencing Center for Infectious Disease"/>
            <person name="Wu L."/>
            <person name="Ma J."/>
        </authorList>
    </citation>
    <scope>NUCLEOTIDE SEQUENCE [LARGE SCALE GENOMIC DNA]</scope>
    <source>
        <strain evidence="3">JCM 3369</strain>
    </source>
</reference>
<dbReference type="PROSITE" id="PS50042">
    <property type="entry name" value="CNMP_BINDING_3"/>
    <property type="match status" value="1"/>
</dbReference>
<name>A0ABW4JSV6_9HYPH</name>
<dbReference type="InterPro" id="IPR010921">
    <property type="entry name" value="Trp_repressor/repl_initiator"/>
</dbReference>
<dbReference type="Pfam" id="PF08299">
    <property type="entry name" value="Bac_DnaA_C"/>
    <property type="match status" value="1"/>
</dbReference>
<dbReference type="InterPro" id="IPR000595">
    <property type="entry name" value="cNMP-bd_dom"/>
</dbReference>
<dbReference type="CDD" id="cd06571">
    <property type="entry name" value="Bac_DnaA_C"/>
    <property type="match status" value="1"/>
</dbReference>
<evidence type="ECO:0000313" key="3">
    <source>
        <dbReference type="Proteomes" id="UP001597327"/>
    </source>
</evidence>
<dbReference type="SMART" id="SM00760">
    <property type="entry name" value="Bac_DnaA_C"/>
    <property type="match status" value="1"/>
</dbReference>
<gene>
    <name evidence="2" type="ORF">ACFSC7_05060</name>
</gene>
<sequence>MMMSHDLHLSPCKLSVLPEAVAPVRRMPEGQPGNPGETPVQAPAVEIQRRAHLHLAEGYVARAYLVEPTDFYARTRGKADVAEARQLVMYLAHVEIGFSLGEVAARYRRDRSTAAYACREVEDRREDPWFDGLVSHIEELVSLRRDPFLQGGRRNLPGGSEQGCRKTILRGASRPGATN</sequence>
<keyword evidence="3" id="KW-1185">Reference proteome</keyword>
<evidence type="ECO:0000259" key="1">
    <source>
        <dbReference type="PROSITE" id="PS50042"/>
    </source>
</evidence>
<dbReference type="RefSeq" id="WP_208998641.1">
    <property type="nucleotide sequence ID" value="NZ_JBHUFA010000001.1"/>
</dbReference>
<dbReference type="EMBL" id="JBHUFA010000001">
    <property type="protein sequence ID" value="MFD1694877.1"/>
    <property type="molecule type" value="Genomic_DNA"/>
</dbReference>
<dbReference type="Proteomes" id="UP001597327">
    <property type="component" value="Unassembled WGS sequence"/>
</dbReference>
<dbReference type="InterPro" id="IPR013159">
    <property type="entry name" value="DnaA_C"/>
</dbReference>